<dbReference type="Proteomes" id="UP000192582">
    <property type="component" value="Unassembled WGS sequence"/>
</dbReference>
<protein>
    <submittedName>
        <fullName evidence="1">Uncharacterized protein</fullName>
    </submittedName>
</protein>
<dbReference type="AlphaFoldDB" id="A0A1W1UJJ3"/>
<dbReference type="OrthoDB" id="9974310at2"/>
<accession>A0A1W1UJJ3</accession>
<proteinExistence type="predicted"/>
<evidence type="ECO:0000313" key="1">
    <source>
        <dbReference type="EMBL" id="SMB81295.1"/>
    </source>
</evidence>
<gene>
    <name evidence="1" type="ORF">SAMN00790413_04529</name>
</gene>
<dbReference type="STRING" id="695939.SAMN00790413_04529"/>
<sequence>MACSDTGPTGLDVVLQSRSGNVAKLLGVIHRLEPAWNDEDVWALLGVPEQLRGVWRLPPAEPADEVLHTVKLLGAFFTVIPMDVTLRRGQAGGLQLYRHEGDLWVLPENGLPPLGAEALGQIQKFTPAPPRAQTAHIRQLSQRRVQMI</sequence>
<reference evidence="1 2" key="1">
    <citation type="submission" date="2017-04" db="EMBL/GenBank/DDBJ databases">
        <authorList>
            <person name="Afonso C.L."/>
            <person name="Miller P.J."/>
            <person name="Scott M.A."/>
            <person name="Spackman E."/>
            <person name="Goraichik I."/>
            <person name="Dimitrov K.M."/>
            <person name="Suarez D.L."/>
            <person name="Swayne D.E."/>
        </authorList>
    </citation>
    <scope>NUCLEOTIDE SEQUENCE [LARGE SCALE GENOMIC DNA]</scope>
    <source>
        <strain evidence="1 2">KR-140</strain>
    </source>
</reference>
<dbReference type="EMBL" id="FWWU01000005">
    <property type="protein sequence ID" value="SMB81295.1"/>
    <property type="molecule type" value="Genomic_DNA"/>
</dbReference>
<name>A0A1W1UJJ3_9DEIO</name>
<dbReference type="RefSeq" id="WP_139806477.1">
    <property type="nucleotide sequence ID" value="NZ_FWWU01000005.1"/>
</dbReference>
<evidence type="ECO:0000313" key="2">
    <source>
        <dbReference type="Proteomes" id="UP000192582"/>
    </source>
</evidence>
<organism evidence="1 2">
    <name type="scientific">Deinococcus hopiensis KR-140</name>
    <dbReference type="NCBI Taxonomy" id="695939"/>
    <lineage>
        <taxon>Bacteria</taxon>
        <taxon>Thermotogati</taxon>
        <taxon>Deinococcota</taxon>
        <taxon>Deinococci</taxon>
        <taxon>Deinococcales</taxon>
        <taxon>Deinococcaceae</taxon>
        <taxon>Deinococcus</taxon>
    </lineage>
</organism>
<keyword evidence="2" id="KW-1185">Reference proteome</keyword>